<dbReference type="OrthoDB" id="548949at2759"/>
<reference evidence="2" key="1">
    <citation type="submission" date="2019-01" db="EMBL/GenBank/DDBJ databases">
        <title>Draft genome sequences of three monokaryotic isolates of the white-rot basidiomycete fungus Dichomitus squalens.</title>
        <authorList>
            <consortium name="DOE Joint Genome Institute"/>
            <person name="Lopez S.C."/>
            <person name="Andreopoulos B."/>
            <person name="Pangilinan J."/>
            <person name="Lipzen A."/>
            <person name="Riley R."/>
            <person name="Ahrendt S."/>
            <person name="Ng V."/>
            <person name="Barry K."/>
            <person name="Daum C."/>
            <person name="Grigoriev I.V."/>
            <person name="Hilden K.S."/>
            <person name="Makela M.R."/>
            <person name="de Vries R.P."/>
        </authorList>
    </citation>
    <scope>NUCLEOTIDE SEQUENCE [LARGE SCALE GENOMIC DNA]</scope>
    <source>
        <strain evidence="2">OM18370.1</strain>
    </source>
</reference>
<dbReference type="EMBL" id="ML143391">
    <property type="protein sequence ID" value="TBU33522.1"/>
    <property type="molecule type" value="Genomic_DNA"/>
</dbReference>
<name>A0A4Q9N2S5_9APHY</name>
<sequence>MPYLERLDTHAKAVATFERKNQQDSFIALLKDVASVVREAYASGTPDLDAIVTIKRVYSDGDLAIIPSFAHAPGTPPVEYSYSRYGKKAIGFGLEEFADRFEHMFELSSGEHPPLEPNICPAPFRLIYSKRPSEPHSSPLDEHLPSSLQPQSRSTRLPRFCDGVTVSATDPPPLARTIEQARCEIDADNDISLPIAAAVSSALAIATQGGWKHCEPVLSSYLIDGGHEEKTTR</sequence>
<evidence type="ECO:0000256" key="1">
    <source>
        <dbReference type="SAM" id="MobiDB-lite"/>
    </source>
</evidence>
<organism evidence="2">
    <name type="scientific">Dichomitus squalens</name>
    <dbReference type="NCBI Taxonomy" id="114155"/>
    <lineage>
        <taxon>Eukaryota</taxon>
        <taxon>Fungi</taxon>
        <taxon>Dikarya</taxon>
        <taxon>Basidiomycota</taxon>
        <taxon>Agaricomycotina</taxon>
        <taxon>Agaricomycetes</taxon>
        <taxon>Polyporales</taxon>
        <taxon>Polyporaceae</taxon>
        <taxon>Dichomitus</taxon>
    </lineage>
</organism>
<dbReference type="Proteomes" id="UP000292957">
    <property type="component" value="Unassembled WGS sequence"/>
</dbReference>
<dbReference type="AlphaFoldDB" id="A0A4Q9N2S5"/>
<evidence type="ECO:0000313" key="2">
    <source>
        <dbReference type="EMBL" id="TBU33522.1"/>
    </source>
</evidence>
<gene>
    <name evidence="2" type="ORF">BD311DRAFT_803103</name>
</gene>
<feature type="compositionally biased region" description="Basic and acidic residues" evidence="1">
    <location>
        <begin position="131"/>
        <end position="144"/>
    </location>
</feature>
<feature type="compositionally biased region" description="Polar residues" evidence="1">
    <location>
        <begin position="146"/>
        <end position="155"/>
    </location>
</feature>
<protein>
    <submittedName>
        <fullName evidence="2">Uncharacterized protein</fullName>
    </submittedName>
</protein>
<feature type="region of interest" description="Disordered" evidence="1">
    <location>
        <begin position="131"/>
        <end position="155"/>
    </location>
</feature>
<accession>A0A4Q9N2S5</accession>
<proteinExistence type="predicted"/>